<sequence>MHPPYYCHNCISRYLVYYARFVTAQNVHCPDLKCTVKLDPMAFKILIPENIFDKWFDTTVKSALLSMEYQCCCPFYSELVINECKDKSVRKVKCPNCKEFCLKCQVP</sequence>
<dbReference type="STRING" id="3818.A0A445A911"/>
<reference evidence="1 2" key="1">
    <citation type="submission" date="2019-01" db="EMBL/GenBank/DDBJ databases">
        <title>Sequencing of cultivated peanut Arachis hypogaea provides insights into genome evolution and oil improvement.</title>
        <authorList>
            <person name="Chen X."/>
        </authorList>
    </citation>
    <scope>NUCLEOTIDE SEQUENCE [LARGE SCALE GENOMIC DNA]</scope>
    <source>
        <strain evidence="2">cv. Fuhuasheng</strain>
        <tissue evidence="1">Leaves</tissue>
    </source>
</reference>
<dbReference type="Proteomes" id="UP000289738">
    <property type="component" value="Chromosome B03"/>
</dbReference>
<evidence type="ECO:0000313" key="1">
    <source>
        <dbReference type="EMBL" id="RYR22899.1"/>
    </source>
</evidence>
<keyword evidence="2" id="KW-1185">Reference proteome</keyword>
<dbReference type="SUPFAM" id="SSF57850">
    <property type="entry name" value="RING/U-box"/>
    <property type="match status" value="1"/>
</dbReference>
<accession>A0A445A911</accession>
<dbReference type="InterPro" id="IPR013083">
    <property type="entry name" value="Znf_RING/FYVE/PHD"/>
</dbReference>
<organism evidence="1 2">
    <name type="scientific">Arachis hypogaea</name>
    <name type="common">Peanut</name>
    <dbReference type="NCBI Taxonomy" id="3818"/>
    <lineage>
        <taxon>Eukaryota</taxon>
        <taxon>Viridiplantae</taxon>
        <taxon>Streptophyta</taxon>
        <taxon>Embryophyta</taxon>
        <taxon>Tracheophyta</taxon>
        <taxon>Spermatophyta</taxon>
        <taxon>Magnoliopsida</taxon>
        <taxon>eudicotyledons</taxon>
        <taxon>Gunneridae</taxon>
        <taxon>Pentapetalae</taxon>
        <taxon>rosids</taxon>
        <taxon>fabids</taxon>
        <taxon>Fabales</taxon>
        <taxon>Fabaceae</taxon>
        <taxon>Papilionoideae</taxon>
        <taxon>50 kb inversion clade</taxon>
        <taxon>dalbergioids sensu lato</taxon>
        <taxon>Dalbergieae</taxon>
        <taxon>Pterocarpus clade</taxon>
        <taxon>Arachis</taxon>
    </lineage>
</organism>
<protein>
    <recommendedName>
        <fullName evidence="3">IBR domain-containing protein</fullName>
    </recommendedName>
</protein>
<dbReference type="EMBL" id="SDMP01000013">
    <property type="protein sequence ID" value="RYR22899.1"/>
    <property type="molecule type" value="Genomic_DNA"/>
</dbReference>
<name>A0A445A911_ARAHY</name>
<gene>
    <name evidence="1" type="ORF">Ahy_B03g068187</name>
</gene>
<evidence type="ECO:0008006" key="3">
    <source>
        <dbReference type="Google" id="ProtNLM"/>
    </source>
</evidence>
<dbReference type="Gene3D" id="3.30.40.10">
    <property type="entry name" value="Zinc/RING finger domain, C3HC4 (zinc finger)"/>
    <property type="match status" value="1"/>
</dbReference>
<comment type="caution">
    <text evidence="1">The sequence shown here is derived from an EMBL/GenBank/DDBJ whole genome shotgun (WGS) entry which is preliminary data.</text>
</comment>
<proteinExistence type="predicted"/>
<evidence type="ECO:0000313" key="2">
    <source>
        <dbReference type="Proteomes" id="UP000289738"/>
    </source>
</evidence>
<dbReference type="AlphaFoldDB" id="A0A445A911"/>